<name>A0A1E1IWF8_LEIGU</name>
<protein>
    <recommendedName>
        <fullName evidence="5">Secreted protein</fullName>
    </recommendedName>
</protein>
<dbReference type="PROSITE" id="PS51257">
    <property type="entry name" value="PROKAR_LIPOPROTEIN"/>
    <property type="match status" value="1"/>
</dbReference>
<evidence type="ECO:0000256" key="1">
    <source>
        <dbReference type="SAM" id="MobiDB-lite"/>
    </source>
</evidence>
<feature type="compositionally biased region" description="Basic and acidic residues" evidence="1">
    <location>
        <begin position="34"/>
        <end position="58"/>
    </location>
</feature>
<dbReference type="EMBL" id="CALQ01000880">
    <property type="protein sequence ID" value="CCM15597.1"/>
    <property type="molecule type" value="Genomic_DNA"/>
</dbReference>
<organism evidence="4">
    <name type="scientific">Leishmania guyanensis</name>
    <dbReference type="NCBI Taxonomy" id="5670"/>
    <lineage>
        <taxon>Eukaryota</taxon>
        <taxon>Discoba</taxon>
        <taxon>Euglenozoa</taxon>
        <taxon>Kinetoplastea</taxon>
        <taxon>Metakinetoplastina</taxon>
        <taxon>Trypanosomatida</taxon>
        <taxon>Trypanosomatidae</taxon>
        <taxon>Leishmaniinae</taxon>
        <taxon>Leishmania</taxon>
        <taxon>Leishmania guyanensis species complex</taxon>
    </lineage>
</organism>
<evidence type="ECO:0000313" key="3">
    <source>
        <dbReference type="EMBL" id="CCM15597.1"/>
    </source>
</evidence>
<proteinExistence type="predicted"/>
<reference evidence="4" key="1">
    <citation type="submission" date="2012-08" db="EMBL/GenBank/DDBJ databases">
        <title>Comparative genomics of metastatic and non-metastatic Leishmania guyanensis provides insights into polygenic factors involved in Leishmania RNA virus infection.</title>
        <authorList>
            <person name="Smith D."/>
            <person name="Hertz-Fowler C."/>
            <person name="Martin R."/>
            <person name="Dickens N."/>
            <person name="Fasel N."/>
            <person name="Falquet L."/>
            <person name="Beverley S."/>
            <person name="Zangger H."/>
            <person name="Calderon-Copete S."/>
            <person name="Mottram J."/>
            <person name="Xenarios I."/>
        </authorList>
    </citation>
    <scope>NUCLEOTIDE SEQUENCE</scope>
    <source>
        <strain evidence="4">MHOM/BR/75/M4147/SSU:IR2SAT-LUC</strain>
    </source>
</reference>
<dbReference type="AlphaFoldDB" id="A0A1E1IWF8"/>
<evidence type="ECO:0000256" key="2">
    <source>
        <dbReference type="SAM" id="SignalP"/>
    </source>
</evidence>
<feature type="signal peptide" evidence="2">
    <location>
        <begin position="1"/>
        <end position="20"/>
    </location>
</feature>
<feature type="chain" id="PRO_5009113792" description="Secreted protein" evidence="2">
    <location>
        <begin position="21"/>
        <end position="71"/>
    </location>
</feature>
<keyword evidence="2" id="KW-0732">Signal</keyword>
<feature type="region of interest" description="Disordered" evidence="1">
    <location>
        <begin position="29"/>
        <end position="71"/>
    </location>
</feature>
<evidence type="ECO:0008006" key="5">
    <source>
        <dbReference type="Google" id="ProtNLM"/>
    </source>
</evidence>
<evidence type="ECO:0000313" key="4">
    <source>
        <dbReference type="EMBL" id="CCM15619.1"/>
    </source>
</evidence>
<dbReference type="EMBL" id="CALQ01000887">
    <property type="protein sequence ID" value="CCM15619.1"/>
    <property type="molecule type" value="Genomic_DNA"/>
</dbReference>
<gene>
    <name evidence="4" type="primary">LgM4147LRVhigh.22.01031.00640</name>
    <name evidence="3" type="synonym">LgM4147LRVhigh.22.01031.00080</name>
    <name evidence="3" type="ORF">BN36_2231050</name>
    <name evidence="4" type="ORF">BN36_2231270</name>
</gene>
<feature type="compositionally biased region" description="Polar residues" evidence="1">
    <location>
        <begin position="59"/>
        <end position="71"/>
    </location>
</feature>
<sequence>MSRLFLFDSLVFCSLVLTSACTTAPLLTTQAHPRATDTHRERERDSYTETYRPKDIHTYTRTSTDTQRVAK</sequence>
<accession>A0A1E1IWF8</accession>